<name>A0A409VJ41_9AGAR</name>
<dbReference type="OrthoDB" id="2399539at2759"/>
<dbReference type="SMART" id="SM00066">
    <property type="entry name" value="GAL4"/>
    <property type="match status" value="1"/>
</dbReference>
<feature type="compositionally biased region" description="Low complexity" evidence="1">
    <location>
        <begin position="158"/>
        <end position="171"/>
    </location>
</feature>
<feature type="compositionally biased region" description="Polar residues" evidence="1">
    <location>
        <begin position="311"/>
        <end position="328"/>
    </location>
</feature>
<feature type="compositionally biased region" description="Polar residues" evidence="1">
    <location>
        <begin position="529"/>
        <end position="541"/>
    </location>
</feature>
<dbReference type="InParanoid" id="A0A409VJ41"/>
<dbReference type="STRING" id="231916.A0A409VJ41"/>
<dbReference type="AlphaFoldDB" id="A0A409VJ41"/>
<feature type="compositionally biased region" description="Polar residues" evidence="1">
    <location>
        <begin position="83"/>
        <end position="92"/>
    </location>
</feature>
<keyword evidence="4" id="KW-1185">Reference proteome</keyword>
<proteinExistence type="predicted"/>
<dbReference type="PANTHER" id="PTHR47783">
    <property type="entry name" value="ZN(II)2CYS6 TRANSCRIPTION FACTOR (EUROFUNG)-RELATED"/>
    <property type="match status" value="1"/>
</dbReference>
<protein>
    <recommendedName>
        <fullName evidence="2">Zn(2)-C6 fungal-type domain-containing protein</fullName>
    </recommendedName>
</protein>
<feature type="region of interest" description="Disordered" evidence="1">
    <location>
        <begin position="29"/>
        <end position="109"/>
    </location>
</feature>
<evidence type="ECO:0000313" key="4">
    <source>
        <dbReference type="Proteomes" id="UP000284706"/>
    </source>
</evidence>
<feature type="compositionally biased region" description="Pro residues" evidence="1">
    <location>
        <begin position="131"/>
        <end position="145"/>
    </location>
</feature>
<dbReference type="PANTHER" id="PTHR47783:SF1">
    <property type="entry name" value="ZN(II)2CYS6 TRANSCRIPTION FACTOR (EUROFUNG)"/>
    <property type="match status" value="1"/>
</dbReference>
<dbReference type="PROSITE" id="PS50048">
    <property type="entry name" value="ZN2_CY6_FUNGAL_2"/>
    <property type="match status" value="1"/>
</dbReference>
<gene>
    <name evidence="3" type="ORF">CVT26_010938</name>
</gene>
<sequence>MYNDNSQQQPLYREEDELHLHFAELESHSDTHHFPASSSQIHPLPHPYPLFSRQENMNSASNRSLDPHSLTSHHSVHSSPSSFATLQHQSHPASHESAHGWPSYQQRVSQTFSQSSSSAVPVSYSSQAFPSPSPFPPARLSPPPVHQAAHYKGRDAASSFSNGGLNGSSSGVSNSRLTLAGSLDPATGIFYRTPEHPRLRTAQACEKCRTRKAKCSGEHPSCKRCITRGLICEYAKEGRVRGPNKPKPTKTVIAVPTGAGLVHGPSLISGLDISSGSSASGSGQASRNRTSSIHSSSSSEHLGSEMPKAGSATSPSRGGLSSDSHSYTSMNVLSTSDVSSYRSTVRRNSLSFSESRMSMPRPPDLQLNAAKCLRRTICEEIGVPEFRNDPCTADPYLIYQQRYQEHQDQREVFAEIPLDPIQPAPIECQPQHQLHRLPQRPASSSSRELSQIQNDSEYPLGLLDQAGNVLMQSVQNQALSNYSVEDPVTYLPPPETFVAHQTHMQTYQTQIPQEQRTYEQSVGHRASRWSETSSEVFHSSRTMATSRATPPSSATTHSSCLSSAHMSMTGNAGMDAPTSTLASGRLMSSSASASAGGAAAALGGGGRARMLMTDYSRGHQQAVLPPHVQTSTELQYALEPVLRDPPQGGILVNIAEGRVVDLPHDRFVHGHGNSQDV</sequence>
<dbReference type="GO" id="GO:0008270">
    <property type="term" value="F:zinc ion binding"/>
    <property type="evidence" value="ECO:0007669"/>
    <property type="project" value="InterPro"/>
</dbReference>
<dbReference type="InterPro" id="IPR036864">
    <property type="entry name" value="Zn2-C6_fun-type_DNA-bd_sf"/>
</dbReference>
<dbReference type="CDD" id="cd00067">
    <property type="entry name" value="GAL4"/>
    <property type="match status" value="1"/>
</dbReference>
<feature type="compositionally biased region" description="Low complexity" evidence="1">
    <location>
        <begin position="273"/>
        <end position="299"/>
    </location>
</feature>
<feature type="region of interest" description="Disordered" evidence="1">
    <location>
        <begin position="273"/>
        <end position="328"/>
    </location>
</feature>
<comment type="caution">
    <text evidence="3">The sequence shown here is derived from an EMBL/GenBank/DDBJ whole genome shotgun (WGS) entry which is preliminary data.</text>
</comment>
<organism evidence="3 4">
    <name type="scientific">Gymnopilus dilepis</name>
    <dbReference type="NCBI Taxonomy" id="231916"/>
    <lineage>
        <taxon>Eukaryota</taxon>
        <taxon>Fungi</taxon>
        <taxon>Dikarya</taxon>
        <taxon>Basidiomycota</taxon>
        <taxon>Agaricomycotina</taxon>
        <taxon>Agaricomycetes</taxon>
        <taxon>Agaricomycetidae</taxon>
        <taxon>Agaricales</taxon>
        <taxon>Agaricineae</taxon>
        <taxon>Hymenogastraceae</taxon>
        <taxon>Gymnopilus</taxon>
    </lineage>
</organism>
<feature type="compositionally biased region" description="Low complexity" evidence="1">
    <location>
        <begin position="542"/>
        <end position="565"/>
    </location>
</feature>
<evidence type="ECO:0000256" key="1">
    <source>
        <dbReference type="SAM" id="MobiDB-lite"/>
    </source>
</evidence>
<evidence type="ECO:0000259" key="2">
    <source>
        <dbReference type="PROSITE" id="PS50048"/>
    </source>
</evidence>
<accession>A0A409VJ41</accession>
<dbReference type="EMBL" id="NHYE01005635">
    <property type="protein sequence ID" value="PPQ66237.1"/>
    <property type="molecule type" value="Genomic_DNA"/>
</dbReference>
<dbReference type="Pfam" id="PF00172">
    <property type="entry name" value="Zn_clus"/>
    <property type="match status" value="1"/>
</dbReference>
<evidence type="ECO:0000313" key="3">
    <source>
        <dbReference type="EMBL" id="PPQ66237.1"/>
    </source>
</evidence>
<dbReference type="Gene3D" id="4.10.240.10">
    <property type="entry name" value="Zn(2)-C6 fungal-type DNA-binding domain"/>
    <property type="match status" value="1"/>
</dbReference>
<feature type="compositionally biased region" description="Polar residues" evidence="1">
    <location>
        <begin position="53"/>
        <end position="64"/>
    </location>
</feature>
<feature type="region of interest" description="Disordered" evidence="1">
    <location>
        <begin position="123"/>
        <end position="171"/>
    </location>
</feature>
<dbReference type="GO" id="GO:0000981">
    <property type="term" value="F:DNA-binding transcription factor activity, RNA polymerase II-specific"/>
    <property type="evidence" value="ECO:0007669"/>
    <property type="project" value="InterPro"/>
</dbReference>
<dbReference type="InterPro" id="IPR001138">
    <property type="entry name" value="Zn2Cys6_DnaBD"/>
</dbReference>
<feature type="region of interest" description="Disordered" evidence="1">
    <location>
        <begin position="514"/>
        <end position="583"/>
    </location>
</feature>
<feature type="domain" description="Zn(2)-C6 fungal-type" evidence="2">
    <location>
        <begin position="204"/>
        <end position="234"/>
    </location>
</feature>
<reference evidence="3 4" key="1">
    <citation type="journal article" date="2018" name="Evol. Lett.">
        <title>Horizontal gene cluster transfer increased hallucinogenic mushroom diversity.</title>
        <authorList>
            <person name="Reynolds H.T."/>
            <person name="Vijayakumar V."/>
            <person name="Gluck-Thaler E."/>
            <person name="Korotkin H.B."/>
            <person name="Matheny P.B."/>
            <person name="Slot J.C."/>
        </authorList>
    </citation>
    <scope>NUCLEOTIDE SEQUENCE [LARGE SCALE GENOMIC DNA]</scope>
    <source>
        <strain evidence="3 4">SRW20</strain>
    </source>
</reference>
<feature type="compositionally biased region" description="Low complexity" evidence="1">
    <location>
        <begin position="68"/>
        <end position="82"/>
    </location>
</feature>
<dbReference type="Proteomes" id="UP000284706">
    <property type="component" value="Unassembled WGS sequence"/>
</dbReference>
<dbReference type="PROSITE" id="PS00463">
    <property type="entry name" value="ZN2_CY6_FUNGAL_1"/>
    <property type="match status" value="1"/>
</dbReference>
<dbReference type="SUPFAM" id="SSF57701">
    <property type="entry name" value="Zn2/Cys6 DNA-binding domain"/>
    <property type="match status" value="1"/>
</dbReference>